<evidence type="ECO:0000313" key="2">
    <source>
        <dbReference type="Proteomes" id="UP000298127"/>
    </source>
</evidence>
<accession>A0A4Y9R3N0</accession>
<dbReference type="EMBL" id="SPQZ01000002">
    <property type="protein sequence ID" value="TFV99211.1"/>
    <property type="molecule type" value="Genomic_DNA"/>
</dbReference>
<reference evidence="1 2" key="1">
    <citation type="journal article" date="2018" name="J. Microbiol.">
        <title>Leifsonia flava sp. nov., a novel actinobacterium isolated from the rhizosphere of Aquilegia viridiflora.</title>
        <authorList>
            <person name="Cai Y."/>
            <person name="Tao W.Z."/>
            <person name="Ma Y.J."/>
            <person name="Cheng J."/>
            <person name="Zhang M.Y."/>
            <person name="Zhang Y.X."/>
        </authorList>
    </citation>
    <scope>NUCLEOTIDE SEQUENCE [LARGE SCALE GENOMIC DNA]</scope>
    <source>
        <strain evidence="1 2">SYP-B2174</strain>
    </source>
</reference>
<protein>
    <submittedName>
        <fullName evidence="1">Uncharacterized protein</fullName>
    </submittedName>
</protein>
<dbReference type="AlphaFoldDB" id="A0A4Y9R3N0"/>
<gene>
    <name evidence="1" type="ORF">E4M00_06870</name>
</gene>
<organism evidence="1 2">
    <name type="scientific">Orlajensenia leifsoniae</name>
    <dbReference type="NCBI Taxonomy" id="2561933"/>
    <lineage>
        <taxon>Bacteria</taxon>
        <taxon>Bacillati</taxon>
        <taxon>Actinomycetota</taxon>
        <taxon>Actinomycetes</taxon>
        <taxon>Micrococcales</taxon>
        <taxon>Microbacteriaceae</taxon>
        <taxon>Orlajensenia</taxon>
    </lineage>
</organism>
<evidence type="ECO:0000313" key="1">
    <source>
        <dbReference type="EMBL" id="TFV99211.1"/>
    </source>
</evidence>
<proteinExistence type="predicted"/>
<comment type="caution">
    <text evidence="1">The sequence shown here is derived from an EMBL/GenBank/DDBJ whole genome shotgun (WGS) entry which is preliminary data.</text>
</comment>
<sequence length="87" mass="9887">MSEEARQPVTIELFHDFDQRWRAVLQDADSEDIETIVLPPEIDGVRSAVRQVRTKLRGRMLDVGELTPTDESHSIWRGTVQTAVPTS</sequence>
<keyword evidence="2" id="KW-1185">Reference proteome</keyword>
<name>A0A4Y9R3N0_9MICO</name>
<dbReference type="RefSeq" id="WP_135119679.1">
    <property type="nucleotide sequence ID" value="NZ_SPQZ01000002.1"/>
</dbReference>
<dbReference type="Proteomes" id="UP000298127">
    <property type="component" value="Unassembled WGS sequence"/>
</dbReference>